<evidence type="ECO:0000256" key="1">
    <source>
        <dbReference type="ARBA" id="ARBA00022679"/>
    </source>
</evidence>
<dbReference type="Pfam" id="PF13439">
    <property type="entry name" value="Glyco_transf_4"/>
    <property type="match status" value="1"/>
</dbReference>
<organism evidence="4 5">
    <name type="scientific">Haloterrigena alkaliphila</name>
    <dbReference type="NCBI Taxonomy" id="2816475"/>
    <lineage>
        <taxon>Archaea</taxon>
        <taxon>Methanobacteriati</taxon>
        <taxon>Methanobacteriota</taxon>
        <taxon>Stenosarchaea group</taxon>
        <taxon>Halobacteria</taxon>
        <taxon>Halobacteriales</taxon>
        <taxon>Natrialbaceae</taxon>
        <taxon>Haloterrigena</taxon>
    </lineage>
</organism>
<dbReference type="InterPro" id="IPR001296">
    <property type="entry name" value="Glyco_trans_1"/>
</dbReference>
<evidence type="ECO:0000313" key="5">
    <source>
        <dbReference type="Proteomes" id="UP000663203"/>
    </source>
</evidence>
<dbReference type="RefSeq" id="WP_207287836.1">
    <property type="nucleotide sequence ID" value="NZ_CP071462.1"/>
</dbReference>
<dbReference type="Proteomes" id="UP000663203">
    <property type="component" value="Chromosome"/>
</dbReference>
<gene>
    <name evidence="4" type="ORF">J0X25_12530</name>
</gene>
<dbReference type="SUPFAM" id="SSF53756">
    <property type="entry name" value="UDP-Glycosyltransferase/glycogen phosphorylase"/>
    <property type="match status" value="1"/>
</dbReference>
<evidence type="ECO:0000313" key="4">
    <source>
        <dbReference type="EMBL" id="QSW98226.1"/>
    </source>
</evidence>
<dbReference type="Gene3D" id="3.40.50.2000">
    <property type="entry name" value="Glycogen Phosphorylase B"/>
    <property type="match status" value="2"/>
</dbReference>
<name>A0A8A2VAT3_9EURY</name>
<dbReference type="AlphaFoldDB" id="A0A8A2VAT3"/>
<accession>A0A8A2VAT3</accession>
<dbReference type="GO" id="GO:0016757">
    <property type="term" value="F:glycosyltransferase activity"/>
    <property type="evidence" value="ECO:0007669"/>
    <property type="project" value="InterPro"/>
</dbReference>
<dbReference type="KEGG" id="hakz:J0X25_12530"/>
<dbReference type="PANTHER" id="PTHR46401:SF2">
    <property type="entry name" value="GLYCOSYLTRANSFERASE WBBK-RELATED"/>
    <property type="match status" value="1"/>
</dbReference>
<dbReference type="EMBL" id="CP071462">
    <property type="protein sequence ID" value="QSW98226.1"/>
    <property type="molecule type" value="Genomic_DNA"/>
</dbReference>
<feature type="domain" description="Glycosyltransferase subfamily 4-like N-terminal" evidence="3">
    <location>
        <begin position="15"/>
        <end position="168"/>
    </location>
</feature>
<dbReference type="Pfam" id="PF00534">
    <property type="entry name" value="Glycos_transf_1"/>
    <property type="match status" value="1"/>
</dbReference>
<feature type="domain" description="Glycosyl transferase family 1" evidence="2">
    <location>
        <begin position="180"/>
        <end position="337"/>
    </location>
</feature>
<evidence type="ECO:0000259" key="2">
    <source>
        <dbReference type="Pfam" id="PF00534"/>
    </source>
</evidence>
<sequence length="359" mass="40094">MKIGVNARTFSTKEPGGSVQAAKNVTHELVSDSNHEVILFGHQSIQKEFATTVVDDYYISDHRAFGVLWERTVLPLFAKKYGVDVIFAPNGNGPLTKTTIPVIMWVHDVGSKKGWMDPLHKTYRNVTLPIACSVANKIVTPSEFSKNEVIEELNVGSDKIEVIYNGVDQYFISDRDITPLDLPEKYILVVSSALDFGNRKNLDAAIDSFRILKNKYNMEHSLVLVGPENGNIYNKTPSLEDEIHITGYISDSELKYTYKNAHVFLYPSLHEGFGLPPLEAMATGTPVVASNAASMPEILDDGAILVNPHDTEQFAEEIHKLLVDDGYRAKMECRGKERSKEFTWANTTDLLLEVCEDIV</sequence>
<proteinExistence type="predicted"/>
<dbReference type="InterPro" id="IPR028098">
    <property type="entry name" value="Glyco_trans_4-like_N"/>
</dbReference>
<keyword evidence="5" id="KW-1185">Reference proteome</keyword>
<dbReference type="CDD" id="cd03809">
    <property type="entry name" value="GT4_MtfB-like"/>
    <property type="match status" value="1"/>
</dbReference>
<evidence type="ECO:0000259" key="3">
    <source>
        <dbReference type="Pfam" id="PF13439"/>
    </source>
</evidence>
<dbReference type="PANTHER" id="PTHR46401">
    <property type="entry name" value="GLYCOSYLTRANSFERASE WBBK-RELATED"/>
    <property type="match status" value="1"/>
</dbReference>
<protein>
    <submittedName>
        <fullName evidence="4">Glycosyltransferase family 4 protein</fullName>
    </submittedName>
</protein>
<reference evidence="4 5" key="1">
    <citation type="submission" date="2021-03" db="EMBL/GenBank/DDBJ databases">
        <title>Haloterrigena longa sp. nov. and Haloterrigena limicola sp. nov., extremely halophilic archaea isolated from a salt lake.</title>
        <authorList>
            <person name="Henglin C."/>
        </authorList>
    </citation>
    <scope>NUCLEOTIDE SEQUENCE [LARGE SCALE GENOMIC DNA]</scope>
    <source>
        <strain evidence="4 5">KZCA68</strain>
    </source>
</reference>
<keyword evidence="1" id="KW-0808">Transferase</keyword>
<dbReference type="GeneID" id="63188145"/>